<dbReference type="PANTHER" id="PTHR32208">
    <property type="entry name" value="SECRETED PROTEIN-RELATED"/>
    <property type="match status" value="1"/>
</dbReference>
<dbReference type="EMBL" id="VDDA01000003">
    <property type="protein sequence ID" value="TNC14468.1"/>
    <property type="molecule type" value="Genomic_DNA"/>
</dbReference>
<gene>
    <name evidence="4" type="ORF">FF100_09950</name>
</gene>
<dbReference type="InterPro" id="IPR015202">
    <property type="entry name" value="GO-like_E_set"/>
</dbReference>
<name>A0A5C4LME4_9HYPH</name>
<evidence type="ECO:0000259" key="3">
    <source>
        <dbReference type="SMART" id="SM00458"/>
    </source>
</evidence>
<dbReference type="InterPro" id="IPR014756">
    <property type="entry name" value="Ig_E-set"/>
</dbReference>
<evidence type="ECO:0000256" key="1">
    <source>
        <dbReference type="SAM" id="MobiDB-lite"/>
    </source>
</evidence>
<dbReference type="SUPFAM" id="SSF81296">
    <property type="entry name" value="E set domains"/>
    <property type="match status" value="1"/>
</dbReference>
<dbReference type="Pfam" id="PF00652">
    <property type="entry name" value="Ricin_B_lectin"/>
    <property type="match status" value="3"/>
</dbReference>
<dbReference type="Pfam" id="PF09118">
    <property type="entry name" value="GO-like_E_set"/>
    <property type="match status" value="1"/>
</dbReference>
<evidence type="ECO:0000256" key="2">
    <source>
        <dbReference type="SAM" id="SignalP"/>
    </source>
</evidence>
<feature type="domain" description="Ricin B lectin" evidence="3">
    <location>
        <begin position="41"/>
        <end position="173"/>
    </location>
</feature>
<protein>
    <submittedName>
        <fullName evidence="4">DUF1929 domain-containing protein</fullName>
    </submittedName>
</protein>
<feature type="domain" description="Ricin B lectin" evidence="3">
    <location>
        <begin position="184"/>
        <end position="318"/>
    </location>
</feature>
<feature type="compositionally biased region" description="Gly residues" evidence="1">
    <location>
        <begin position="321"/>
        <end position="343"/>
    </location>
</feature>
<dbReference type="OrthoDB" id="7821947at2"/>
<dbReference type="InterPro" id="IPR037293">
    <property type="entry name" value="Gal_Oxidase_central_sf"/>
</dbReference>
<dbReference type="PANTHER" id="PTHR32208:SF68">
    <property type="entry name" value="GALACTOSE OXIDASE"/>
    <property type="match status" value="1"/>
</dbReference>
<dbReference type="SUPFAM" id="SSF50965">
    <property type="entry name" value="Galactose oxidase, central domain"/>
    <property type="match status" value="1"/>
</dbReference>
<feature type="region of interest" description="Disordered" evidence="1">
    <location>
        <begin position="321"/>
        <end position="355"/>
    </location>
</feature>
<dbReference type="Gene3D" id="2.130.10.80">
    <property type="entry name" value="Galactose oxidase/kelch, beta-propeller"/>
    <property type="match status" value="1"/>
</dbReference>
<keyword evidence="5" id="KW-1185">Reference proteome</keyword>
<reference evidence="4 5" key="1">
    <citation type="submission" date="2019-06" db="EMBL/GenBank/DDBJ databases">
        <title>Genome of Methylobacterium sp. 17Sr1-39.</title>
        <authorList>
            <person name="Seo T."/>
        </authorList>
    </citation>
    <scope>NUCLEOTIDE SEQUENCE [LARGE SCALE GENOMIC DNA]</scope>
    <source>
        <strain evidence="4 5">17Sr1-39</strain>
    </source>
</reference>
<dbReference type="InterPro" id="IPR035992">
    <property type="entry name" value="Ricin_B-like_lectins"/>
</dbReference>
<dbReference type="InterPro" id="IPR013783">
    <property type="entry name" value="Ig-like_fold"/>
</dbReference>
<dbReference type="SUPFAM" id="SSF50370">
    <property type="entry name" value="Ricin B-like lectins"/>
    <property type="match status" value="3"/>
</dbReference>
<dbReference type="SMART" id="SM00612">
    <property type="entry name" value="Kelch"/>
    <property type="match status" value="2"/>
</dbReference>
<dbReference type="Gene3D" id="2.80.10.50">
    <property type="match status" value="3"/>
</dbReference>
<evidence type="ECO:0000313" key="5">
    <source>
        <dbReference type="Proteomes" id="UP000305267"/>
    </source>
</evidence>
<dbReference type="Gene3D" id="2.60.40.10">
    <property type="entry name" value="Immunoglobulins"/>
    <property type="match status" value="1"/>
</dbReference>
<sequence>MYSNGSSGFINKMRLLLYILGCCFFLSPAQAQINLASGSGSGPLIVSHSGMCVAVPGATTTPAVQLVQQPCTGSPAQTWQAKPFGNGFTLVNQATGQCMDSQISNNWGSGVIQFTCNSSAQQTWSAQSQNGGYRLITAYSSLCLDVYNANTTSGTNLIQWNCSGSANQTFSGTGFNTFDFNARSGSGPIVASHSGLCVTVPGGTTSPAAQLQQQSCTGSPAQIWQVKPFGNGFTLVNQATGQCMDSQLSNNQGSGIIQFTCNNSAQQTWSAQSQNGGSRFTSAYSNLCLDVYNANKTGGTNLIQWTCSGAANQTFNAAGAGSGTAGGGTGGSSAAGGTGGSSGGPTPPGELPPAASGLIVAQHSAMCVEVPNAQMAAGVKIDQWPCDGGVHMEWSFVPSEAGYQLRNIKTNLCLTVDSASTTNGAGIVQQPCGTAGGLWRMRKVGAVYELVAVHSGRCLNVNNASFDQGGAVLQWDCQAASNGLFALVPPAAPSAWTPVTTLGLVPVSAALTPSGKVLMWAAEQKTSFGSGNGTWLTTFDPKTGASNDTYVANTNHDMFCPGTNLLSDGRMLITGGITAGGTSIYDPSTNQWSSGPTLKIPRGYNANVTLSTGEAMTYGGSWSGNIGGKNAEVWSPASGSWRVLSNVSGDAAAEPGVDMYRADNHFWMFGVSNGSVFHAGPSRQMHWIGTGGNGTLTSAGNRGDDAFAINGTATMVDVNRIYKAGGAPQYQNVPASVASYTIDIGGGPGSTPTVAATAPLNFARAFHNSVVLPTGDVVTIGGQSFPIPFTDTTPVYFPELWSPSRNTVVRLAPMAVPRTYHSVAILLPDARVLSAGGGLCGGCDTNHPNLQILTPPYLYGANGQLASRPAITNAPTSAALGSTITATTDRAVVSFALIRLSSTTHTVNNDQRRIPVRISGTFGTQYQLALPSDPGILTPGSWMLFAMDATGVPSVAAMIRIR</sequence>
<comment type="caution">
    <text evidence="4">The sequence shown here is derived from an EMBL/GenBank/DDBJ whole genome shotgun (WGS) entry which is preliminary data.</text>
</comment>
<dbReference type="InterPro" id="IPR011043">
    <property type="entry name" value="Gal_Oxase/kelch_b-propeller"/>
</dbReference>
<dbReference type="InterPro" id="IPR006652">
    <property type="entry name" value="Kelch_1"/>
</dbReference>
<keyword evidence="2" id="KW-0732">Signal</keyword>
<dbReference type="PROSITE" id="PS50231">
    <property type="entry name" value="RICIN_B_LECTIN"/>
    <property type="match status" value="4"/>
</dbReference>
<feature type="signal peptide" evidence="2">
    <location>
        <begin position="1"/>
        <end position="31"/>
    </location>
</feature>
<feature type="domain" description="Ricin B lectin" evidence="3">
    <location>
        <begin position="356"/>
        <end position="488"/>
    </location>
</feature>
<dbReference type="CDD" id="cd00161">
    <property type="entry name" value="beta-trefoil_Ricin-like"/>
    <property type="match status" value="3"/>
</dbReference>
<organism evidence="4 5">
    <name type="scientific">Methylobacterium terricola</name>
    <dbReference type="NCBI Taxonomy" id="2583531"/>
    <lineage>
        <taxon>Bacteria</taxon>
        <taxon>Pseudomonadati</taxon>
        <taxon>Pseudomonadota</taxon>
        <taxon>Alphaproteobacteria</taxon>
        <taxon>Hyphomicrobiales</taxon>
        <taxon>Methylobacteriaceae</taxon>
        <taxon>Methylobacterium</taxon>
    </lineage>
</organism>
<dbReference type="CDD" id="cd02851">
    <property type="entry name" value="E_set_GO_C"/>
    <property type="match status" value="1"/>
</dbReference>
<dbReference type="SMART" id="SM00458">
    <property type="entry name" value="RICIN"/>
    <property type="match status" value="3"/>
</dbReference>
<dbReference type="InterPro" id="IPR000772">
    <property type="entry name" value="Ricin_B_lectin"/>
</dbReference>
<dbReference type="AlphaFoldDB" id="A0A5C4LME4"/>
<evidence type="ECO:0000313" key="4">
    <source>
        <dbReference type="EMBL" id="TNC14468.1"/>
    </source>
</evidence>
<accession>A0A5C4LME4</accession>
<proteinExistence type="predicted"/>
<feature type="chain" id="PRO_5022935302" evidence="2">
    <location>
        <begin position="32"/>
        <end position="962"/>
    </location>
</feature>
<dbReference type="Proteomes" id="UP000305267">
    <property type="component" value="Unassembled WGS sequence"/>
</dbReference>